<reference evidence="1" key="1">
    <citation type="submission" date="2013-01" db="EMBL/GenBank/DDBJ databases">
        <title>Genome draft of Hydrogenophaga taeniospiralis 2K1.</title>
        <authorList>
            <person name="Gomila M."/>
            <person name="Lalucat J."/>
        </authorList>
    </citation>
    <scope>NUCLEOTIDE SEQUENCE</scope>
    <source>
        <strain evidence="1">CCUG 15921</strain>
    </source>
</reference>
<feature type="non-terminal residue" evidence="1">
    <location>
        <position position="1"/>
    </location>
</feature>
<accession>A0A9X4NRQ7</accession>
<keyword evidence="2" id="KW-1185">Reference proteome</keyword>
<dbReference type="SUPFAM" id="SSF48452">
    <property type="entry name" value="TPR-like"/>
    <property type="match status" value="1"/>
</dbReference>
<gene>
    <name evidence="1" type="ORF">H010_14906</name>
</gene>
<comment type="caution">
    <text evidence="1">The sequence shown here is derived from an EMBL/GenBank/DDBJ whole genome shotgun (WGS) entry which is preliminary data.</text>
</comment>
<dbReference type="RefSeq" id="WP_279338521.1">
    <property type="nucleotide sequence ID" value="NZ_AOGK01000012.1"/>
</dbReference>
<dbReference type="AlphaFoldDB" id="A0A9X4NRQ7"/>
<proteinExistence type="predicted"/>
<dbReference type="EMBL" id="AOGK01000012">
    <property type="protein sequence ID" value="MDG5976555.1"/>
    <property type="molecule type" value="Genomic_DNA"/>
</dbReference>
<evidence type="ECO:0000313" key="2">
    <source>
        <dbReference type="Proteomes" id="UP001152876"/>
    </source>
</evidence>
<organism evidence="1 2">
    <name type="scientific">Hydrogenophaga taeniospiralis CCUG 15921</name>
    <dbReference type="NCBI Taxonomy" id="1281780"/>
    <lineage>
        <taxon>Bacteria</taxon>
        <taxon>Pseudomonadati</taxon>
        <taxon>Pseudomonadota</taxon>
        <taxon>Betaproteobacteria</taxon>
        <taxon>Burkholderiales</taxon>
        <taxon>Comamonadaceae</taxon>
        <taxon>Hydrogenophaga</taxon>
    </lineage>
</organism>
<sequence length="209" mass="23321">LTEALKHAKQALDILERLAQAKPERFEPDWAMSLNNYANRLVDDGQLTEALKHAKQALDIHERLALKRPARYQADADNAQLLTALFAWLAGQGDLVLAADREPEVDGPYSQQPNRFFRAALLSLAARDGTAALSALDRAWLAWAGMSGVQQVHWKDLFLLACAWANHHGSLPPGMAQYHQQLAQLRTRRQGQLPVWMARAAELKGFALE</sequence>
<protein>
    <submittedName>
        <fullName evidence="1">Uncharacterized protein</fullName>
    </submittedName>
</protein>
<evidence type="ECO:0000313" key="1">
    <source>
        <dbReference type="EMBL" id="MDG5976555.1"/>
    </source>
</evidence>
<dbReference type="InterPro" id="IPR011990">
    <property type="entry name" value="TPR-like_helical_dom_sf"/>
</dbReference>
<name>A0A9X4NRQ7_9BURK</name>
<dbReference type="Gene3D" id="1.25.40.10">
    <property type="entry name" value="Tetratricopeptide repeat domain"/>
    <property type="match status" value="1"/>
</dbReference>
<dbReference type="Pfam" id="PF13374">
    <property type="entry name" value="TPR_10"/>
    <property type="match status" value="1"/>
</dbReference>
<dbReference type="Proteomes" id="UP001152876">
    <property type="component" value="Unassembled WGS sequence"/>
</dbReference>